<reference evidence="7" key="1">
    <citation type="journal article" date="2019" name="Database">
        <title>The radish genome database (RadishGD): an integrated information resource for radish genomics.</title>
        <authorList>
            <person name="Yu H.J."/>
            <person name="Baek S."/>
            <person name="Lee Y.J."/>
            <person name="Cho A."/>
            <person name="Mun J.H."/>
        </authorList>
    </citation>
    <scope>NUCLEOTIDE SEQUENCE [LARGE SCALE GENOMIC DNA]</scope>
    <source>
        <strain evidence="7">cv. WK10039</strain>
    </source>
</reference>
<evidence type="ECO:0000256" key="1">
    <source>
        <dbReference type="ARBA" id="ARBA00005234"/>
    </source>
</evidence>
<dbReference type="Pfam" id="PF09331">
    <property type="entry name" value="DUF1985"/>
    <property type="match status" value="1"/>
</dbReference>
<feature type="region of interest" description="Disordered" evidence="4">
    <location>
        <begin position="256"/>
        <end position="293"/>
    </location>
</feature>
<dbReference type="KEGG" id="rsz:108845118"/>
<evidence type="ECO:0000313" key="7">
    <source>
        <dbReference type="Proteomes" id="UP000504610"/>
    </source>
</evidence>
<dbReference type="OrthoDB" id="1108887at2759"/>
<feature type="compositionally biased region" description="Basic and acidic residues" evidence="4">
    <location>
        <begin position="279"/>
        <end position="293"/>
    </location>
</feature>
<keyword evidence="3" id="KW-0378">Hydrolase</keyword>
<evidence type="ECO:0000313" key="8">
    <source>
        <dbReference type="RefSeq" id="XP_056862291.1"/>
    </source>
</evidence>
<feature type="domain" description="Ubiquitin-like protease family profile" evidence="5">
    <location>
        <begin position="689"/>
        <end position="876"/>
    </location>
</feature>
<dbReference type="Gene3D" id="3.40.395.10">
    <property type="entry name" value="Adenoviral Proteinase, Chain A"/>
    <property type="match status" value="1"/>
</dbReference>
<gene>
    <name evidence="8" type="primary">LOC108845118</name>
</gene>
<evidence type="ECO:0000259" key="5">
    <source>
        <dbReference type="Pfam" id="PF02902"/>
    </source>
</evidence>
<evidence type="ECO:0000259" key="6">
    <source>
        <dbReference type="Pfam" id="PF09331"/>
    </source>
</evidence>
<dbReference type="GO" id="GO:0006508">
    <property type="term" value="P:proteolysis"/>
    <property type="evidence" value="ECO:0007669"/>
    <property type="project" value="UniProtKB-KW"/>
</dbReference>
<accession>A0A9W3DEN8</accession>
<dbReference type="InterPro" id="IPR003653">
    <property type="entry name" value="Peptidase_C48_C"/>
</dbReference>
<feature type="compositionally biased region" description="Acidic residues" evidence="4">
    <location>
        <begin position="263"/>
        <end position="278"/>
    </location>
</feature>
<dbReference type="SUPFAM" id="SSF54001">
    <property type="entry name" value="Cysteine proteinases"/>
    <property type="match status" value="1"/>
</dbReference>
<dbReference type="Pfam" id="PF02902">
    <property type="entry name" value="Peptidase_C48"/>
    <property type="match status" value="1"/>
</dbReference>
<dbReference type="GeneID" id="108845118"/>
<evidence type="ECO:0000256" key="2">
    <source>
        <dbReference type="ARBA" id="ARBA00022670"/>
    </source>
</evidence>
<dbReference type="PANTHER" id="PTHR48449:SF2">
    <property type="entry name" value="UBIQUITIN-LIKE PROTEASE FAMILY PROFILE DOMAIN-CONTAINING PROTEIN"/>
    <property type="match status" value="1"/>
</dbReference>
<proteinExistence type="inferred from homology"/>
<name>A0A9W3DEN8_RAPSA</name>
<comment type="similarity">
    <text evidence="1">Belongs to the peptidase C48 family.</text>
</comment>
<dbReference type="GO" id="GO:0008234">
    <property type="term" value="F:cysteine-type peptidase activity"/>
    <property type="evidence" value="ECO:0007669"/>
    <property type="project" value="InterPro"/>
</dbReference>
<dbReference type="Proteomes" id="UP000504610">
    <property type="component" value="Chromosome 3"/>
</dbReference>
<keyword evidence="7" id="KW-1185">Reference proteome</keyword>
<keyword evidence="2" id="KW-0645">Protease</keyword>
<protein>
    <submittedName>
        <fullName evidence="8">Uncharacterized protein LOC108845118</fullName>
    </submittedName>
</protein>
<dbReference type="InterPro" id="IPR038765">
    <property type="entry name" value="Papain-like_cys_pep_sf"/>
</dbReference>
<dbReference type="InterPro" id="IPR015410">
    <property type="entry name" value="DUF1985"/>
</dbReference>
<organism evidence="7 8">
    <name type="scientific">Raphanus sativus</name>
    <name type="common">Radish</name>
    <name type="synonym">Raphanus raphanistrum var. sativus</name>
    <dbReference type="NCBI Taxonomy" id="3726"/>
    <lineage>
        <taxon>Eukaryota</taxon>
        <taxon>Viridiplantae</taxon>
        <taxon>Streptophyta</taxon>
        <taxon>Embryophyta</taxon>
        <taxon>Tracheophyta</taxon>
        <taxon>Spermatophyta</taxon>
        <taxon>Magnoliopsida</taxon>
        <taxon>eudicotyledons</taxon>
        <taxon>Gunneridae</taxon>
        <taxon>Pentapetalae</taxon>
        <taxon>rosids</taxon>
        <taxon>malvids</taxon>
        <taxon>Brassicales</taxon>
        <taxon>Brassicaceae</taxon>
        <taxon>Brassiceae</taxon>
        <taxon>Raphanus</taxon>
    </lineage>
</organism>
<evidence type="ECO:0000256" key="3">
    <source>
        <dbReference type="ARBA" id="ARBA00022801"/>
    </source>
</evidence>
<dbReference type="PANTHER" id="PTHR48449">
    <property type="entry name" value="DUF1985 DOMAIN-CONTAINING PROTEIN"/>
    <property type="match status" value="1"/>
</dbReference>
<feature type="domain" description="DUF1985" evidence="6">
    <location>
        <begin position="79"/>
        <end position="217"/>
    </location>
</feature>
<dbReference type="RefSeq" id="XP_056862291.1">
    <property type="nucleotide sequence ID" value="XM_057006311.1"/>
</dbReference>
<sequence length="879" mass="97312">MDKENSGAPPCTIPERIFKAGEEPTGVRVTPYHKPCGIRQILNALEPEEIEKIRTSPFGKMVEIAEKPSFSGRFGRYIISRQLKVAKKHEVWFIFAGKPIRFSLREFAIVTGLSCGRFRKRSKKRSNRNISEKPYWGELFGTLKEIPVSSVIRMLKKKTVRGDLRLKYAYLALLSSVILPTTHTPKMSQDYAEMIKDLDTFFAYPWGRVSFDMLVSSIKERKEVSLSQNTIALKGFVLALQLVMVEAVPALTEVVQDGSSSGSEDEIHEEEDTIDDDNAEKKSISPGHARDTDAAGKAIVHSIIFRGEKPVTQNEELEWTDDEGDASVDNLFNLIEQGYPFTHSSFTGGLTKLDVIRLREESKAESLHRKTCKTKHGPSSQIPSGFDIELISAVVKDSLKDDFTNVGTLLAALHESSLSFQTQVLTNLSQMFTKVDECNENIALLTEDRARHPFFGAQGSHGRPTSTPATENAATQTNVKFPSDAGLSGGDDIDGHGPLGASAKIDAPTKIETVAEEQCGNPGGENSSDSSLDPALLFPKPTFSLGLTQEERGVLDKVVSTCVGGVDEVGAVAISEDIQHENEEVAFGCRKSKRPKNPPKSLVGNYECDKRFLNIARQGVASSNNPGVNIDYSAKFSILLDKIKTPFAISGDKWTLDSVELYELVGRAKPMPAKVVDVLISHISAFFRINSNPNQQSTCVFLDTHFVSEICKVYSKFSKMSRKDNFRFPDTVLDVGLQKSAFVEAQRFYFPFNLDQKYWVGICVDMSSWSIYVLDSNISIRTDYMMSKEVRPIAQMFPYFALHLGKPLPSKDVKPLAIERPRCFPQNDALADSALSAILFIKAHAFGGADACKSITDDVLDTEVERLAVTLYEENVGSL</sequence>
<reference evidence="8" key="2">
    <citation type="submission" date="2025-08" db="UniProtKB">
        <authorList>
            <consortium name="RefSeq"/>
        </authorList>
    </citation>
    <scope>IDENTIFICATION</scope>
    <source>
        <tissue evidence="8">Leaf</tissue>
    </source>
</reference>
<evidence type="ECO:0000256" key="4">
    <source>
        <dbReference type="SAM" id="MobiDB-lite"/>
    </source>
</evidence>
<dbReference type="AlphaFoldDB" id="A0A9W3DEN8"/>